<dbReference type="Pfam" id="PF01494">
    <property type="entry name" value="FAD_binding_3"/>
    <property type="match status" value="1"/>
</dbReference>
<dbReference type="GO" id="GO:0071949">
    <property type="term" value="F:FAD binding"/>
    <property type="evidence" value="ECO:0007669"/>
    <property type="project" value="InterPro"/>
</dbReference>
<dbReference type="EMBL" id="JACIEK010000004">
    <property type="protein sequence ID" value="MBB3998312.1"/>
    <property type="molecule type" value="Genomic_DNA"/>
</dbReference>
<keyword evidence="5" id="KW-0503">Monooxygenase</keyword>
<dbReference type="AlphaFoldDB" id="A0A7W6H4F4"/>
<keyword evidence="3" id="KW-0274">FAD</keyword>
<gene>
    <name evidence="7" type="ORF">GGR04_002151</name>
</gene>
<evidence type="ECO:0000313" key="8">
    <source>
        <dbReference type="Proteomes" id="UP000542776"/>
    </source>
</evidence>
<dbReference type="InterPro" id="IPR050493">
    <property type="entry name" value="FAD-dep_Monooxygenase_BioMet"/>
</dbReference>
<dbReference type="InterPro" id="IPR036188">
    <property type="entry name" value="FAD/NAD-bd_sf"/>
</dbReference>
<dbReference type="EC" id="1.14.13.1" evidence="7"/>
<evidence type="ECO:0000259" key="6">
    <source>
        <dbReference type="Pfam" id="PF01494"/>
    </source>
</evidence>
<dbReference type="RefSeq" id="WP_183199844.1">
    <property type="nucleotide sequence ID" value="NZ_JACIEK010000004.1"/>
</dbReference>
<keyword evidence="4 7" id="KW-0560">Oxidoreductase</keyword>
<dbReference type="InterPro" id="IPR002938">
    <property type="entry name" value="FAD-bd"/>
</dbReference>
<reference evidence="7 8" key="1">
    <citation type="submission" date="2020-08" db="EMBL/GenBank/DDBJ databases">
        <title>Genomic Encyclopedia of Type Strains, Phase IV (KMG-IV): sequencing the most valuable type-strain genomes for metagenomic binning, comparative biology and taxonomic classification.</title>
        <authorList>
            <person name="Goeker M."/>
        </authorList>
    </citation>
    <scope>NUCLEOTIDE SEQUENCE [LARGE SCALE GENOMIC DNA]</scope>
    <source>
        <strain evidence="7 8">DSM 102238</strain>
    </source>
</reference>
<comment type="cofactor">
    <cofactor evidence="1">
        <name>FAD</name>
        <dbReference type="ChEBI" id="CHEBI:57692"/>
    </cofactor>
</comment>
<organism evidence="7 8">
    <name type="scientific">Aureimonas pseudogalii</name>
    <dbReference type="NCBI Taxonomy" id="1744844"/>
    <lineage>
        <taxon>Bacteria</taxon>
        <taxon>Pseudomonadati</taxon>
        <taxon>Pseudomonadota</taxon>
        <taxon>Alphaproteobacteria</taxon>
        <taxon>Hyphomicrobiales</taxon>
        <taxon>Aurantimonadaceae</taxon>
        <taxon>Aureimonas</taxon>
    </lineage>
</organism>
<keyword evidence="8" id="KW-1185">Reference proteome</keyword>
<accession>A0A7W6H4F4</accession>
<dbReference type="PRINTS" id="PR00420">
    <property type="entry name" value="RNGMNOXGNASE"/>
</dbReference>
<protein>
    <submittedName>
        <fullName evidence="7">Salicylate hydroxylase</fullName>
        <ecNumber evidence="7">1.14.13.1</ecNumber>
    </submittedName>
</protein>
<comment type="caution">
    <text evidence="7">The sequence shown here is derived from an EMBL/GenBank/DDBJ whole genome shotgun (WGS) entry which is preliminary data.</text>
</comment>
<dbReference type="PANTHER" id="PTHR13789">
    <property type="entry name" value="MONOOXYGENASE"/>
    <property type="match status" value="1"/>
</dbReference>
<dbReference type="SUPFAM" id="SSF54373">
    <property type="entry name" value="FAD-linked reductases, C-terminal domain"/>
    <property type="match status" value="1"/>
</dbReference>
<evidence type="ECO:0000256" key="2">
    <source>
        <dbReference type="ARBA" id="ARBA00022630"/>
    </source>
</evidence>
<dbReference type="PANTHER" id="PTHR13789:SF318">
    <property type="entry name" value="GERANYLGERANYL DIPHOSPHATE REDUCTASE"/>
    <property type="match status" value="1"/>
</dbReference>
<dbReference type="GO" id="GO:0018658">
    <property type="term" value="F:salicylate 1-monooxygenase activity"/>
    <property type="evidence" value="ECO:0007669"/>
    <property type="project" value="UniProtKB-EC"/>
</dbReference>
<feature type="domain" description="FAD-binding" evidence="6">
    <location>
        <begin position="9"/>
        <end position="331"/>
    </location>
</feature>
<dbReference type="Proteomes" id="UP000542776">
    <property type="component" value="Unassembled WGS sequence"/>
</dbReference>
<keyword evidence="2" id="KW-0285">Flavoprotein</keyword>
<sequence>MADALRPRALIAGAGIAGLAAALALDKVGYRVAVFERARELEEVGAGLQLSPNAIRALEALGLAAELQSVGVAARDVTLRSGRTGAVLARIPVEASDGTGYRSLHRAALQAMLLRAVRSRETIDLRLGAGLVDLTETERGVDLRFDGGEPETASLFVAADGVHSRAASRLGLKPPRHTGATALRYLVRRPVEPTSPGIEAWLGPRRHAVSYPLGDGESCNLVLIQPEAQPDAKGFQNWNAELRAGIDAGTALGTWPILTVDARERMMPRRHVVFVGDAAHAMAPYAAQGAAMALEDAVVLAACVSSGVPLPASLSRFADLRRPRIARVMRRVAFHRLVYHLPTPLSLARDLALAQRSPTSLRADLAWLYDWMPPRLAPLRD</sequence>
<evidence type="ECO:0000256" key="5">
    <source>
        <dbReference type="ARBA" id="ARBA00023033"/>
    </source>
</evidence>
<evidence type="ECO:0000256" key="3">
    <source>
        <dbReference type="ARBA" id="ARBA00022827"/>
    </source>
</evidence>
<dbReference type="SUPFAM" id="SSF51905">
    <property type="entry name" value="FAD/NAD(P)-binding domain"/>
    <property type="match status" value="1"/>
</dbReference>
<proteinExistence type="predicted"/>
<name>A0A7W6H4F4_9HYPH</name>
<evidence type="ECO:0000256" key="4">
    <source>
        <dbReference type="ARBA" id="ARBA00023002"/>
    </source>
</evidence>
<evidence type="ECO:0000313" key="7">
    <source>
        <dbReference type="EMBL" id="MBB3998312.1"/>
    </source>
</evidence>
<evidence type="ECO:0000256" key="1">
    <source>
        <dbReference type="ARBA" id="ARBA00001974"/>
    </source>
</evidence>
<dbReference type="Gene3D" id="3.50.50.60">
    <property type="entry name" value="FAD/NAD(P)-binding domain"/>
    <property type="match status" value="1"/>
</dbReference>